<feature type="transmembrane region" description="Helical" evidence="4">
    <location>
        <begin position="62"/>
        <end position="82"/>
    </location>
</feature>
<dbReference type="GO" id="GO:0000155">
    <property type="term" value="F:phosphorelay sensor kinase activity"/>
    <property type="evidence" value="ECO:0007669"/>
    <property type="project" value="InterPro"/>
</dbReference>
<dbReference type="Gene3D" id="1.20.5.1930">
    <property type="match status" value="1"/>
</dbReference>
<evidence type="ECO:0000259" key="5">
    <source>
        <dbReference type="Pfam" id="PF07730"/>
    </source>
</evidence>
<dbReference type="GO" id="GO:0016020">
    <property type="term" value="C:membrane"/>
    <property type="evidence" value="ECO:0007669"/>
    <property type="project" value="InterPro"/>
</dbReference>
<dbReference type="Pfam" id="PF07730">
    <property type="entry name" value="HisKA_3"/>
    <property type="match status" value="1"/>
</dbReference>
<keyword evidence="4" id="KW-0472">Membrane</keyword>
<feature type="domain" description="Signal transduction histidine kinase subgroup 3 dimerisation and phosphoacceptor" evidence="5">
    <location>
        <begin position="196"/>
        <end position="260"/>
    </location>
</feature>
<proteinExistence type="predicted"/>
<evidence type="ECO:0000256" key="3">
    <source>
        <dbReference type="ARBA" id="ARBA00023012"/>
    </source>
</evidence>
<keyword evidence="4" id="KW-0812">Transmembrane</keyword>
<keyword evidence="3" id="KW-0902">Two-component regulatory system</keyword>
<dbReference type="SUPFAM" id="SSF55874">
    <property type="entry name" value="ATPase domain of HSP90 chaperone/DNA topoisomerase II/histidine kinase"/>
    <property type="match status" value="1"/>
</dbReference>
<sequence length="401" mass="40890">MAYPVRLRGKFRIRAAMPAKERAERPDFHALVAAGPVAAAAAVALTAVLPVLAERESWVPRLLALACAAALAGVHLTAFAHGGVRRPGLALVAQALLGYGPMVQLGALWSAAGGFLAGGLLLAVRPARAVPAAGLVCVGAGLLAAWAAGSVDAGLAGAVSAGIAALALSGVGAAVRLTAEREEERRELKRNAIAEERKRFSRDVHDLLGLSLSAITLKGELVDRLVIGQPDRAKEELAELLIMSRRALADVRTVAAGYRELSLDDECRAAAAVLSAAGTRVTVARSGTADLPPEVATALAAVLREGVTNVVRHSTASWCAFSVSKEDGTAWLEIVNDGAGGPADGGTASGSGLRNLVDRVESLGGTLAAESGADGTHRLLAAVPVGCGGVRRHRTADELSA</sequence>
<dbReference type="RefSeq" id="WP_244180552.1">
    <property type="nucleotide sequence ID" value="NZ_FNUJ01000006.1"/>
</dbReference>
<reference evidence="7" key="1">
    <citation type="submission" date="2016-10" db="EMBL/GenBank/DDBJ databases">
        <authorList>
            <person name="Varghese N."/>
            <person name="Submissions S."/>
        </authorList>
    </citation>
    <scope>NUCLEOTIDE SEQUENCE [LARGE SCALE GENOMIC DNA]</scope>
    <source>
        <strain evidence="7">DSM 44654</strain>
    </source>
</reference>
<dbReference type="PANTHER" id="PTHR24421:SF63">
    <property type="entry name" value="SENSOR HISTIDINE KINASE DESK"/>
    <property type="match status" value="1"/>
</dbReference>
<gene>
    <name evidence="6" type="ORF">SAMN05421837_106754</name>
</gene>
<dbReference type="Gene3D" id="3.30.565.10">
    <property type="entry name" value="Histidine kinase-like ATPase, C-terminal domain"/>
    <property type="match status" value="1"/>
</dbReference>
<dbReference type="InterPro" id="IPR050482">
    <property type="entry name" value="Sensor_HK_TwoCompSys"/>
</dbReference>
<keyword evidence="4" id="KW-1133">Transmembrane helix</keyword>
<feature type="transmembrane region" description="Helical" evidence="4">
    <location>
        <begin position="102"/>
        <end position="122"/>
    </location>
</feature>
<protein>
    <submittedName>
        <fullName evidence="6">Two-component system, NarL family, sensor histidine kinase DesK</fullName>
    </submittedName>
</protein>
<dbReference type="Proteomes" id="UP000198878">
    <property type="component" value="Unassembled WGS sequence"/>
</dbReference>
<name>A0A1H5R4R5_9PSEU</name>
<dbReference type="EMBL" id="FNUJ01000006">
    <property type="protein sequence ID" value="SEF33375.1"/>
    <property type="molecule type" value="Genomic_DNA"/>
</dbReference>
<dbReference type="PANTHER" id="PTHR24421">
    <property type="entry name" value="NITRATE/NITRITE SENSOR PROTEIN NARX-RELATED"/>
    <property type="match status" value="1"/>
</dbReference>
<organism evidence="6 7">
    <name type="scientific">Amycolatopsis pretoriensis</name>
    <dbReference type="NCBI Taxonomy" id="218821"/>
    <lineage>
        <taxon>Bacteria</taxon>
        <taxon>Bacillati</taxon>
        <taxon>Actinomycetota</taxon>
        <taxon>Actinomycetes</taxon>
        <taxon>Pseudonocardiales</taxon>
        <taxon>Pseudonocardiaceae</taxon>
        <taxon>Amycolatopsis</taxon>
    </lineage>
</organism>
<feature type="transmembrane region" description="Helical" evidence="4">
    <location>
        <begin position="28"/>
        <end position="50"/>
    </location>
</feature>
<dbReference type="InterPro" id="IPR011712">
    <property type="entry name" value="Sig_transdc_His_kin_sub3_dim/P"/>
</dbReference>
<evidence type="ECO:0000313" key="7">
    <source>
        <dbReference type="Proteomes" id="UP000198878"/>
    </source>
</evidence>
<dbReference type="AlphaFoldDB" id="A0A1H5R4R5"/>
<dbReference type="GO" id="GO:0046983">
    <property type="term" value="F:protein dimerization activity"/>
    <property type="evidence" value="ECO:0007669"/>
    <property type="project" value="InterPro"/>
</dbReference>
<dbReference type="InterPro" id="IPR036890">
    <property type="entry name" value="HATPase_C_sf"/>
</dbReference>
<keyword evidence="1" id="KW-0808">Transferase</keyword>
<evidence type="ECO:0000256" key="4">
    <source>
        <dbReference type="SAM" id="Phobius"/>
    </source>
</evidence>
<evidence type="ECO:0000256" key="1">
    <source>
        <dbReference type="ARBA" id="ARBA00022679"/>
    </source>
</evidence>
<feature type="transmembrane region" description="Helical" evidence="4">
    <location>
        <begin position="155"/>
        <end position="179"/>
    </location>
</feature>
<keyword evidence="2 6" id="KW-0418">Kinase</keyword>
<keyword evidence="7" id="KW-1185">Reference proteome</keyword>
<dbReference type="STRING" id="218821.SAMN05421837_106754"/>
<evidence type="ECO:0000313" key="6">
    <source>
        <dbReference type="EMBL" id="SEF33375.1"/>
    </source>
</evidence>
<accession>A0A1H5R4R5</accession>
<evidence type="ECO:0000256" key="2">
    <source>
        <dbReference type="ARBA" id="ARBA00022777"/>
    </source>
</evidence>
<feature type="transmembrane region" description="Helical" evidence="4">
    <location>
        <begin position="129"/>
        <end position="149"/>
    </location>
</feature>